<protein>
    <submittedName>
        <fullName evidence="1">Uncharacterized protein</fullName>
    </submittedName>
</protein>
<dbReference type="OrthoDB" id="964829at2"/>
<organism evidence="1 2">
    <name type="scientific">Niastella vici</name>
    <dbReference type="NCBI Taxonomy" id="1703345"/>
    <lineage>
        <taxon>Bacteria</taxon>
        <taxon>Pseudomonadati</taxon>
        <taxon>Bacteroidota</taxon>
        <taxon>Chitinophagia</taxon>
        <taxon>Chitinophagales</taxon>
        <taxon>Chitinophagaceae</taxon>
        <taxon>Niastella</taxon>
    </lineage>
</organism>
<gene>
    <name evidence="1" type="ORF">A3860_10925</name>
</gene>
<sequence>MKQEIIQQLEDVWEVDSGFFWKLRQGDFDKELYNKFLVLLKSISFEGRVNFKPSRFIIMVHTIIYGMAKRTGTKRYKS</sequence>
<dbReference type="Proteomes" id="UP000192796">
    <property type="component" value="Unassembled WGS sequence"/>
</dbReference>
<dbReference type="STRING" id="1703345.A3860_10925"/>
<comment type="caution">
    <text evidence="1">The sequence shown here is derived from an EMBL/GenBank/DDBJ whole genome shotgun (WGS) entry which is preliminary data.</text>
</comment>
<accession>A0A1V9FFC8</accession>
<proteinExistence type="predicted"/>
<keyword evidence="2" id="KW-1185">Reference proteome</keyword>
<dbReference type="EMBL" id="LVYD01000124">
    <property type="protein sequence ID" value="OQP57072.1"/>
    <property type="molecule type" value="Genomic_DNA"/>
</dbReference>
<reference evidence="1 2" key="1">
    <citation type="submission" date="2016-03" db="EMBL/GenBank/DDBJ databases">
        <title>Niastella vici sp. nov., isolated from farmland soil.</title>
        <authorList>
            <person name="Chen L."/>
            <person name="Wang D."/>
            <person name="Yang S."/>
            <person name="Wang G."/>
        </authorList>
    </citation>
    <scope>NUCLEOTIDE SEQUENCE [LARGE SCALE GENOMIC DNA]</scope>
    <source>
        <strain evidence="1 2">DJ57</strain>
    </source>
</reference>
<dbReference type="RefSeq" id="WP_081156036.1">
    <property type="nucleotide sequence ID" value="NZ_LVYD01000124.1"/>
</dbReference>
<dbReference type="AlphaFoldDB" id="A0A1V9FFC8"/>
<evidence type="ECO:0000313" key="2">
    <source>
        <dbReference type="Proteomes" id="UP000192796"/>
    </source>
</evidence>
<name>A0A1V9FFC8_9BACT</name>
<evidence type="ECO:0000313" key="1">
    <source>
        <dbReference type="EMBL" id="OQP57072.1"/>
    </source>
</evidence>